<dbReference type="InterPro" id="IPR036400">
    <property type="entry name" value="Cyt_B5-like_heme/steroid_sf"/>
</dbReference>
<evidence type="ECO:0000313" key="2">
    <source>
        <dbReference type="Proteomes" id="UP000822476"/>
    </source>
</evidence>
<reference evidence="1" key="1">
    <citation type="submission" date="2019-07" db="EMBL/GenBank/DDBJ databases">
        <title>Annotation for the trematode Paragonimus miyazaki's.</title>
        <authorList>
            <person name="Choi Y.-J."/>
        </authorList>
    </citation>
    <scope>NUCLEOTIDE SEQUENCE</scope>
    <source>
        <strain evidence="1">Japan</strain>
    </source>
</reference>
<dbReference type="Proteomes" id="UP000822476">
    <property type="component" value="Unassembled WGS sequence"/>
</dbReference>
<protein>
    <submittedName>
        <fullName evidence="1">Uncharacterized protein</fullName>
    </submittedName>
</protein>
<dbReference type="AlphaFoldDB" id="A0A8S9Z3W6"/>
<dbReference type="EMBL" id="JTDE01002138">
    <property type="protein sequence ID" value="KAF7257807.1"/>
    <property type="molecule type" value="Genomic_DNA"/>
</dbReference>
<sequence length="233" mass="26309">MRSFLSSDRHTSLVDADTLLPSNLNPNFALPRCMKNPLPAEQLKKHTHLSLLGLVFDVSVYEDLYGSKGSLANLTGHNEIHHFCQQTVPGGFALDGLSELHLISILRWLQFLSSNYQCVGYLPGVYFDPFGEPTAYMHNILHVFKSMAMRQARLAALFPDCQSKIMHGKPWVVCHALPSRDSQQTELMVPRKLVDPSQSRARCVCVQSSLFNHPWIREYPNCNRNSPVCELST</sequence>
<keyword evidence="2" id="KW-1185">Reference proteome</keyword>
<accession>A0A8S9Z3W6</accession>
<gene>
    <name evidence="1" type="ORF">EG68_04602</name>
</gene>
<evidence type="ECO:0000313" key="1">
    <source>
        <dbReference type="EMBL" id="KAF7257807.1"/>
    </source>
</evidence>
<dbReference type="OrthoDB" id="10257697at2759"/>
<name>A0A8S9Z3W6_9TREM</name>
<dbReference type="Gene3D" id="3.10.120.10">
    <property type="entry name" value="Cytochrome b5-like heme/steroid binding domain"/>
    <property type="match status" value="1"/>
</dbReference>
<proteinExistence type="predicted"/>
<organism evidence="1 2">
    <name type="scientific">Paragonimus skrjabini miyazakii</name>
    <dbReference type="NCBI Taxonomy" id="59628"/>
    <lineage>
        <taxon>Eukaryota</taxon>
        <taxon>Metazoa</taxon>
        <taxon>Spiralia</taxon>
        <taxon>Lophotrochozoa</taxon>
        <taxon>Platyhelminthes</taxon>
        <taxon>Trematoda</taxon>
        <taxon>Digenea</taxon>
        <taxon>Plagiorchiida</taxon>
        <taxon>Troglotremata</taxon>
        <taxon>Troglotrematidae</taxon>
        <taxon>Paragonimus</taxon>
    </lineage>
</organism>
<dbReference type="SUPFAM" id="SSF55856">
    <property type="entry name" value="Cytochrome b5-like heme/steroid binding domain"/>
    <property type="match status" value="1"/>
</dbReference>
<comment type="caution">
    <text evidence="1">The sequence shown here is derived from an EMBL/GenBank/DDBJ whole genome shotgun (WGS) entry which is preliminary data.</text>
</comment>